<keyword evidence="4" id="KW-0143">Chaperone</keyword>
<gene>
    <name evidence="7" type="ORF">METZ01_LOCUS93605</name>
</gene>
<protein>
    <recommendedName>
        <fullName evidence="8">RimM N-terminal domain-containing protein</fullName>
    </recommendedName>
</protein>
<dbReference type="AlphaFoldDB" id="A0A381VL35"/>
<sequence length="170" mass="18706">VSGAPSRLIILGQVSGAVGVKGWVRVYSHTKPRENIVNFDTWVLRLNGIDQHVVLEGNECRGKNVLAKVQGTDDRDSALGLVGAEIAVERDSLQPCDPGEYYWADLEGLEVRTVVGQSIGHIDYLFSTGAHDVMVLTGDRERLIPFVLEEIVCEVDIDSGFLVVNWDPDF</sequence>
<evidence type="ECO:0000259" key="5">
    <source>
        <dbReference type="Pfam" id="PF01782"/>
    </source>
</evidence>
<dbReference type="Pfam" id="PF01782">
    <property type="entry name" value="RimM"/>
    <property type="match status" value="1"/>
</dbReference>
<dbReference type="PANTHER" id="PTHR33692">
    <property type="entry name" value="RIBOSOME MATURATION FACTOR RIMM"/>
    <property type="match status" value="1"/>
</dbReference>
<feature type="domain" description="RimM N-terminal" evidence="5">
    <location>
        <begin position="11"/>
        <end position="91"/>
    </location>
</feature>
<name>A0A381VL35_9ZZZZ</name>
<reference evidence="7" key="1">
    <citation type="submission" date="2018-05" db="EMBL/GenBank/DDBJ databases">
        <authorList>
            <person name="Lanie J.A."/>
            <person name="Ng W.-L."/>
            <person name="Kazmierczak K.M."/>
            <person name="Andrzejewski T.M."/>
            <person name="Davidsen T.M."/>
            <person name="Wayne K.J."/>
            <person name="Tettelin H."/>
            <person name="Glass J.I."/>
            <person name="Rusch D."/>
            <person name="Podicherti R."/>
            <person name="Tsui H.-C.T."/>
            <person name="Winkler M.E."/>
        </authorList>
    </citation>
    <scope>NUCLEOTIDE SEQUENCE</scope>
</reference>
<dbReference type="InterPro" id="IPR036976">
    <property type="entry name" value="RimM_N_sf"/>
</dbReference>
<dbReference type="GO" id="GO:0006364">
    <property type="term" value="P:rRNA processing"/>
    <property type="evidence" value="ECO:0007669"/>
    <property type="project" value="UniProtKB-KW"/>
</dbReference>
<evidence type="ECO:0000256" key="2">
    <source>
        <dbReference type="ARBA" id="ARBA00022517"/>
    </source>
</evidence>
<evidence type="ECO:0000313" key="7">
    <source>
        <dbReference type="EMBL" id="SVA40751.1"/>
    </source>
</evidence>
<dbReference type="HAMAP" id="MF_00014">
    <property type="entry name" value="Ribosome_mat_RimM"/>
    <property type="match status" value="1"/>
</dbReference>
<dbReference type="SUPFAM" id="SSF50346">
    <property type="entry name" value="PRC-barrel domain"/>
    <property type="match status" value="1"/>
</dbReference>
<dbReference type="Gene3D" id="2.40.30.60">
    <property type="entry name" value="RimM"/>
    <property type="match status" value="1"/>
</dbReference>
<feature type="non-terminal residue" evidence="7">
    <location>
        <position position="1"/>
    </location>
</feature>
<dbReference type="EMBL" id="UINC01009071">
    <property type="protein sequence ID" value="SVA40751.1"/>
    <property type="molecule type" value="Genomic_DNA"/>
</dbReference>
<dbReference type="SUPFAM" id="SSF50447">
    <property type="entry name" value="Translation proteins"/>
    <property type="match status" value="1"/>
</dbReference>
<feature type="domain" description="Ribosome maturation factor RimM PRC barrel" evidence="6">
    <location>
        <begin position="103"/>
        <end position="167"/>
    </location>
</feature>
<dbReference type="NCBIfam" id="TIGR02273">
    <property type="entry name" value="16S_RimM"/>
    <property type="match status" value="1"/>
</dbReference>
<dbReference type="InterPro" id="IPR002676">
    <property type="entry name" value="RimM_N"/>
</dbReference>
<dbReference type="InterPro" id="IPR011033">
    <property type="entry name" value="PRC_barrel-like_sf"/>
</dbReference>
<evidence type="ECO:0000256" key="1">
    <source>
        <dbReference type="ARBA" id="ARBA00022490"/>
    </source>
</evidence>
<keyword evidence="2" id="KW-0690">Ribosome biogenesis</keyword>
<proteinExistence type="inferred from homology"/>
<dbReference type="GO" id="GO:0043022">
    <property type="term" value="F:ribosome binding"/>
    <property type="evidence" value="ECO:0007669"/>
    <property type="project" value="InterPro"/>
</dbReference>
<evidence type="ECO:0000256" key="4">
    <source>
        <dbReference type="ARBA" id="ARBA00023186"/>
    </source>
</evidence>
<dbReference type="Pfam" id="PF24986">
    <property type="entry name" value="PRC_RimM"/>
    <property type="match status" value="1"/>
</dbReference>
<dbReference type="Gene3D" id="2.30.30.240">
    <property type="entry name" value="PRC-barrel domain"/>
    <property type="match status" value="1"/>
</dbReference>
<organism evidence="7">
    <name type="scientific">marine metagenome</name>
    <dbReference type="NCBI Taxonomy" id="408172"/>
    <lineage>
        <taxon>unclassified sequences</taxon>
        <taxon>metagenomes</taxon>
        <taxon>ecological metagenomes</taxon>
    </lineage>
</organism>
<keyword evidence="1" id="KW-0963">Cytoplasm</keyword>
<dbReference type="InterPro" id="IPR011961">
    <property type="entry name" value="RimM"/>
</dbReference>
<dbReference type="InterPro" id="IPR056792">
    <property type="entry name" value="PRC_RimM"/>
</dbReference>
<dbReference type="GO" id="GO:0005840">
    <property type="term" value="C:ribosome"/>
    <property type="evidence" value="ECO:0007669"/>
    <property type="project" value="InterPro"/>
</dbReference>
<keyword evidence="3" id="KW-0698">rRNA processing</keyword>
<evidence type="ECO:0000256" key="3">
    <source>
        <dbReference type="ARBA" id="ARBA00022552"/>
    </source>
</evidence>
<dbReference type="InterPro" id="IPR009000">
    <property type="entry name" value="Transl_B-barrel_sf"/>
</dbReference>
<evidence type="ECO:0008006" key="8">
    <source>
        <dbReference type="Google" id="ProtNLM"/>
    </source>
</evidence>
<accession>A0A381VL35</accession>
<evidence type="ECO:0000259" key="6">
    <source>
        <dbReference type="Pfam" id="PF24986"/>
    </source>
</evidence>
<dbReference type="PANTHER" id="PTHR33692:SF1">
    <property type="entry name" value="RIBOSOME MATURATION FACTOR RIMM"/>
    <property type="match status" value="1"/>
</dbReference>